<evidence type="ECO:0000313" key="2">
    <source>
        <dbReference type="Proteomes" id="UP001165960"/>
    </source>
</evidence>
<keyword evidence="2" id="KW-1185">Reference proteome</keyword>
<evidence type="ECO:0000313" key="1">
    <source>
        <dbReference type="EMBL" id="KAJ9058477.1"/>
    </source>
</evidence>
<gene>
    <name evidence="1" type="ORF">DSO57_1011853</name>
</gene>
<proteinExistence type="predicted"/>
<comment type="caution">
    <text evidence="1">The sequence shown here is derived from an EMBL/GenBank/DDBJ whole genome shotgun (WGS) entry which is preliminary data.</text>
</comment>
<dbReference type="Proteomes" id="UP001165960">
    <property type="component" value="Unassembled WGS sequence"/>
</dbReference>
<sequence>MEPTITPKLMPALTTELPLDHSNKLFGLVYIALTGVIDTIVPAAVLWSCVCQSYGGIFPLCLQPAQTQKILGWLPKVGSLKEDCTLVNSNFVSKFNLTKIPLQTKSLALAEKHYIAVTQETVYFAVALENLHSTIQGPDIDFLKF</sequence>
<dbReference type="EMBL" id="QTSX02005721">
    <property type="protein sequence ID" value="KAJ9058477.1"/>
    <property type="molecule type" value="Genomic_DNA"/>
</dbReference>
<reference evidence="1" key="1">
    <citation type="submission" date="2022-04" db="EMBL/GenBank/DDBJ databases">
        <title>Genome of the entomopathogenic fungus Entomophthora muscae.</title>
        <authorList>
            <person name="Elya C."/>
            <person name="Lovett B.R."/>
            <person name="Lee E."/>
            <person name="Macias A.M."/>
            <person name="Hajek A.E."/>
            <person name="De Bivort B.L."/>
            <person name="Kasson M.T."/>
            <person name="De Fine Licht H.H."/>
            <person name="Stajich J.E."/>
        </authorList>
    </citation>
    <scope>NUCLEOTIDE SEQUENCE</scope>
    <source>
        <strain evidence="1">Berkeley</strain>
    </source>
</reference>
<organism evidence="1 2">
    <name type="scientific">Entomophthora muscae</name>
    <dbReference type="NCBI Taxonomy" id="34485"/>
    <lineage>
        <taxon>Eukaryota</taxon>
        <taxon>Fungi</taxon>
        <taxon>Fungi incertae sedis</taxon>
        <taxon>Zoopagomycota</taxon>
        <taxon>Entomophthoromycotina</taxon>
        <taxon>Entomophthoromycetes</taxon>
        <taxon>Entomophthorales</taxon>
        <taxon>Entomophthoraceae</taxon>
        <taxon>Entomophthora</taxon>
    </lineage>
</organism>
<accession>A0ACC2S7W2</accession>
<protein>
    <submittedName>
        <fullName evidence="1">Uncharacterized protein</fullName>
    </submittedName>
</protein>
<name>A0ACC2S7W2_9FUNG</name>